<gene>
    <name evidence="2" type="ORF">FTUN_2448</name>
</gene>
<proteinExistence type="predicted"/>
<feature type="compositionally biased region" description="Pro residues" evidence="1">
    <location>
        <begin position="39"/>
        <end position="50"/>
    </location>
</feature>
<evidence type="ECO:0000256" key="1">
    <source>
        <dbReference type="SAM" id="MobiDB-lite"/>
    </source>
</evidence>
<keyword evidence="3" id="KW-1185">Reference proteome</keyword>
<evidence type="ECO:0000313" key="2">
    <source>
        <dbReference type="EMBL" id="QJW94922.1"/>
    </source>
</evidence>
<accession>A0A6M5YPM4</accession>
<sequence>MASASRAKRAQLSGSGTVAKVFTATVRCRSRSRAWYTTPIPPRPSSPPISYPGMTGGPASGAPGRSAGRVASPHPVPPSAGRRPELGRVLGEPEQKLLDPRRRAVTVAQSEFRAEQVQDHVRFVQHGEAGGVLLDPRRLARPEAELQVDVNQFDEQLRRARRRRVEERGHVGARARAPRPLEAPDHRFARGPRGSADGRFWSHPSAPMAAPPEAPSAGRPTRSDAARGLTRPRPVSAPGASGCARGGGARTAPPGPGAR</sequence>
<evidence type="ECO:0000313" key="3">
    <source>
        <dbReference type="Proteomes" id="UP000503447"/>
    </source>
</evidence>
<feature type="compositionally biased region" description="Low complexity" evidence="1">
    <location>
        <begin position="60"/>
        <end position="69"/>
    </location>
</feature>
<feature type="region of interest" description="Disordered" evidence="1">
    <location>
        <begin position="33"/>
        <end position="102"/>
    </location>
</feature>
<name>A0A6M5YPM4_9BACT</name>
<dbReference type="AlphaFoldDB" id="A0A6M5YPM4"/>
<reference evidence="3" key="1">
    <citation type="submission" date="2020-05" db="EMBL/GenBank/DDBJ databases">
        <title>Frigoriglobus tundricola gen. nov., sp. nov., a psychrotolerant cellulolytic planctomycete of the family Gemmataceae with two divergent copies of 16S rRNA gene.</title>
        <authorList>
            <person name="Kulichevskaya I.S."/>
            <person name="Ivanova A.A."/>
            <person name="Naumoff D.G."/>
            <person name="Beletsky A.V."/>
            <person name="Rijpstra W.I.C."/>
            <person name="Sinninghe Damste J.S."/>
            <person name="Mardanov A.V."/>
            <person name="Ravin N.V."/>
            <person name="Dedysh S.N."/>
        </authorList>
    </citation>
    <scope>NUCLEOTIDE SEQUENCE [LARGE SCALE GENOMIC DNA]</scope>
    <source>
        <strain evidence="3">PL17</strain>
    </source>
</reference>
<protein>
    <submittedName>
        <fullName evidence="2">Uncharacterized protein</fullName>
    </submittedName>
</protein>
<dbReference type="KEGG" id="ftj:FTUN_2448"/>
<feature type="region of interest" description="Disordered" evidence="1">
    <location>
        <begin position="154"/>
        <end position="259"/>
    </location>
</feature>
<dbReference type="Proteomes" id="UP000503447">
    <property type="component" value="Chromosome"/>
</dbReference>
<dbReference type="EMBL" id="CP053452">
    <property type="protein sequence ID" value="QJW94922.1"/>
    <property type="molecule type" value="Genomic_DNA"/>
</dbReference>
<feature type="compositionally biased region" description="Basic and acidic residues" evidence="1">
    <location>
        <begin position="82"/>
        <end position="102"/>
    </location>
</feature>
<organism evidence="2 3">
    <name type="scientific">Frigoriglobus tundricola</name>
    <dbReference type="NCBI Taxonomy" id="2774151"/>
    <lineage>
        <taxon>Bacteria</taxon>
        <taxon>Pseudomonadati</taxon>
        <taxon>Planctomycetota</taxon>
        <taxon>Planctomycetia</taxon>
        <taxon>Gemmatales</taxon>
        <taxon>Gemmataceae</taxon>
        <taxon>Frigoriglobus</taxon>
    </lineage>
</organism>